<evidence type="ECO:0000256" key="1">
    <source>
        <dbReference type="SAM" id="Phobius"/>
    </source>
</evidence>
<feature type="transmembrane region" description="Helical" evidence="1">
    <location>
        <begin position="148"/>
        <end position="166"/>
    </location>
</feature>
<keyword evidence="3" id="KW-1185">Reference proteome</keyword>
<organism evidence="2 3">
    <name type="scientific">Floccifex porci</name>
    <dbReference type="NCBI Taxonomy" id="2606629"/>
    <lineage>
        <taxon>Bacteria</taxon>
        <taxon>Bacillati</taxon>
        <taxon>Bacillota</taxon>
        <taxon>Erysipelotrichia</taxon>
        <taxon>Erysipelotrichales</taxon>
        <taxon>Erysipelotrichaceae</taxon>
        <taxon>Floccifex</taxon>
    </lineage>
</organism>
<name>A0A7X2T4A3_9FIRM</name>
<reference evidence="2 3" key="1">
    <citation type="submission" date="2019-08" db="EMBL/GenBank/DDBJ databases">
        <title>In-depth cultivation of the pig gut microbiome towards novel bacterial diversity and tailored functional studies.</title>
        <authorList>
            <person name="Wylensek D."/>
            <person name="Hitch T.C.A."/>
            <person name="Clavel T."/>
        </authorList>
    </citation>
    <scope>NUCLEOTIDE SEQUENCE [LARGE SCALE GENOMIC DNA]</scope>
    <source>
        <strain evidence="2 3">LKV-178-WT-2G</strain>
    </source>
</reference>
<feature type="transmembrane region" description="Helical" evidence="1">
    <location>
        <begin position="7"/>
        <end position="26"/>
    </location>
</feature>
<sequence length="170" mass="19168">MRKMNRILKVKSILFPSLGLICILFSDRVTLLLPYLLGSAMVLVGTLMVVSYFKEKKFFEKQADELAYSIMMFIMGVAFLLKGSNSLKALGITWAIIGIRKASKSLNVTIRQFFCRNNNCVIPMIEFFVRITLALLLLFNPIEKISNHVIILGLEIIAVSFPFCNISHSG</sequence>
<dbReference type="AlphaFoldDB" id="A0A7X2T4A3"/>
<keyword evidence="1" id="KW-1133">Transmembrane helix</keyword>
<feature type="transmembrane region" description="Helical" evidence="1">
    <location>
        <begin position="32"/>
        <end position="53"/>
    </location>
</feature>
<keyword evidence="1" id="KW-0472">Membrane</keyword>
<evidence type="ECO:0000313" key="3">
    <source>
        <dbReference type="Proteomes" id="UP000470082"/>
    </source>
</evidence>
<dbReference type="InterPro" id="IPR005325">
    <property type="entry name" value="DUF308_memb"/>
</dbReference>
<feature type="transmembrane region" description="Helical" evidence="1">
    <location>
        <begin position="65"/>
        <end position="81"/>
    </location>
</feature>
<accession>A0A7X2T4A3</accession>
<proteinExistence type="predicted"/>
<evidence type="ECO:0000313" key="2">
    <source>
        <dbReference type="EMBL" id="MSS01878.1"/>
    </source>
</evidence>
<comment type="caution">
    <text evidence="2">The sequence shown here is derived from an EMBL/GenBank/DDBJ whole genome shotgun (WGS) entry which is preliminary data.</text>
</comment>
<protein>
    <submittedName>
        <fullName evidence="2">Uncharacterized protein</fullName>
    </submittedName>
</protein>
<keyword evidence="1" id="KW-0812">Transmembrane</keyword>
<feature type="transmembrane region" description="Helical" evidence="1">
    <location>
        <begin position="124"/>
        <end position="142"/>
    </location>
</feature>
<dbReference type="EMBL" id="VUMM01000014">
    <property type="protein sequence ID" value="MSS01878.1"/>
    <property type="molecule type" value="Genomic_DNA"/>
</dbReference>
<gene>
    <name evidence="2" type="ORF">FYJ50_07180</name>
</gene>
<dbReference type="Pfam" id="PF03729">
    <property type="entry name" value="DUF308"/>
    <property type="match status" value="1"/>
</dbReference>
<dbReference type="Proteomes" id="UP000470082">
    <property type="component" value="Unassembled WGS sequence"/>
</dbReference>